<dbReference type="Pfam" id="PF00462">
    <property type="entry name" value="Glutaredoxin"/>
    <property type="match status" value="1"/>
</dbReference>
<dbReference type="AlphaFoldDB" id="A0A1M7KE86"/>
<gene>
    <name evidence="2" type="ORF">SAMN05216179_0670</name>
</gene>
<dbReference type="InterPro" id="IPR002109">
    <property type="entry name" value="Glutaredoxin"/>
</dbReference>
<evidence type="ECO:0000259" key="1">
    <source>
        <dbReference type="Pfam" id="PF00462"/>
    </source>
</evidence>
<dbReference type="SUPFAM" id="SSF52833">
    <property type="entry name" value="Thioredoxin-like"/>
    <property type="match status" value="1"/>
</dbReference>
<protein>
    <submittedName>
        <fullName evidence="2">Thioredoxin domain-containing protein</fullName>
    </submittedName>
</protein>
<feature type="domain" description="Glutaredoxin" evidence="1">
    <location>
        <begin position="7"/>
        <end position="61"/>
    </location>
</feature>
<dbReference type="OrthoDB" id="9795531at2"/>
<sequence>MKKTIKVYISENNKECDQLINYLNKYNVSFLTINVTENKDALYELQKENIYLTPAIIIDDKNHIIGYHPESIDKHLFLMPKK</sequence>
<evidence type="ECO:0000313" key="3">
    <source>
        <dbReference type="Proteomes" id="UP000184184"/>
    </source>
</evidence>
<dbReference type="Proteomes" id="UP000184184">
    <property type="component" value="Unassembled WGS sequence"/>
</dbReference>
<reference evidence="2 3" key="1">
    <citation type="submission" date="2016-11" db="EMBL/GenBank/DDBJ databases">
        <authorList>
            <person name="Jaros S."/>
            <person name="Januszkiewicz K."/>
            <person name="Wedrychowicz H."/>
        </authorList>
    </citation>
    <scope>NUCLEOTIDE SEQUENCE [LARGE SCALE GENOMIC DNA]</scope>
    <source>
        <strain evidence="2 3">CGMCC 1.10681</strain>
    </source>
</reference>
<dbReference type="Gene3D" id="3.40.30.10">
    <property type="entry name" value="Glutaredoxin"/>
    <property type="match status" value="1"/>
</dbReference>
<keyword evidence="3" id="KW-1185">Reference proteome</keyword>
<organism evidence="2 3">
    <name type="scientific">Gracilibacillus kekensis</name>
    <dbReference type="NCBI Taxonomy" id="1027249"/>
    <lineage>
        <taxon>Bacteria</taxon>
        <taxon>Bacillati</taxon>
        <taxon>Bacillota</taxon>
        <taxon>Bacilli</taxon>
        <taxon>Bacillales</taxon>
        <taxon>Bacillaceae</taxon>
        <taxon>Gracilibacillus</taxon>
    </lineage>
</organism>
<evidence type="ECO:0000313" key="2">
    <source>
        <dbReference type="EMBL" id="SHM63577.1"/>
    </source>
</evidence>
<dbReference type="RefSeq" id="WP_073199618.1">
    <property type="nucleotide sequence ID" value="NZ_FRCZ01000001.1"/>
</dbReference>
<dbReference type="STRING" id="1027249.SAMN05216179_0670"/>
<proteinExistence type="predicted"/>
<accession>A0A1M7KE86</accession>
<dbReference type="CDD" id="cd02976">
    <property type="entry name" value="NrdH"/>
    <property type="match status" value="1"/>
</dbReference>
<name>A0A1M7KE86_9BACI</name>
<dbReference type="EMBL" id="FRCZ01000001">
    <property type="protein sequence ID" value="SHM63577.1"/>
    <property type="molecule type" value="Genomic_DNA"/>
</dbReference>
<dbReference type="InterPro" id="IPR036249">
    <property type="entry name" value="Thioredoxin-like_sf"/>
</dbReference>